<evidence type="ECO:0000313" key="2">
    <source>
        <dbReference type="WBParaSite" id="nRc.2.0.1.t30705-RA"/>
    </source>
</evidence>
<dbReference type="Proteomes" id="UP000887565">
    <property type="component" value="Unplaced"/>
</dbReference>
<evidence type="ECO:0000313" key="1">
    <source>
        <dbReference type="Proteomes" id="UP000887565"/>
    </source>
</evidence>
<keyword evidence="1" id="KW-1185">Reference proteome</keyword>
<dbReference type="AlphaFoldDB" id="A0A915JWA5"/>
<organism evidence="1 2">
    <name type="scientific">Romanomermis culicivorax</name>
    <name type="common">Nematode worm</name>
    <dbReference type="NCBI Taxonomy" id="13658"/>
    <lineage>
        <taxon>Eukaryota</taxon>
        <taxon>Metazoa</taxon>
        <taxon>Ecdysozoa</taxon>
        <taxon>Nematoda</taxon>
        <taxon>Enoplea</taxon>
        <taxon>Dorylaimia</taxon>
        <taxon>Mermithida</taxon>
        <taxon>Mermithoidea</taxon>
        <taxon>Mermithidae</taxon>
        <taxon>Romanomermis</taxon>
    </lineage>
</organism>
<proteinExistence type="predicted"/>
<accession>A0A915JWA5</accession>
<sequence>MLRLNLLGEDGEAIDFVVSIKAPNKVSLPLLTPQRSARYSVADIIEIALTPASETRSVLVAQVRIDETIAVVVGQTLARRATVAFVAQFADAITVDATGLRVADAGTIAVASAPSRARPDGWRLNRQVYLTEVLAGLDKESKRLPVNNLGPVSPQRYESYEY</sequence>
<name>A0A915JWA5_ROMCU</name>
<dbReference type="WBParaSite" id="nRc.2.0.1.t30705-RA">
    <property type="protein sequence ID" value="nRc.2.0.1.t30705-RA"/>
    <property type="gene ID" value="nRc.2.0.1.g30705"/>
</dbReference>
<protein>
    <submittedName>
        <fullName evidence="2">Uncharacterized protein</fullName>
    </submittedName>
</protein>
<reference evidence="2" key="1">
    <citation type="submission" date="2022-11" db="UniProtKB">
        <authorList>
            <consortium name="WormBaseParasite"/>
        </authorList>
    </citation>
    <scope>IDENTIFICATION</scope>
</reference>